<evidence type="ECO:0000259" key="4">
    <source>
        <dbReference type="PROSITE" id="PS50114"/>
    </source>
</evidence>
<dbReference type="Gene3D" id="3.30.50.10">
    <property type="entry name" value="Erythroid Transcription Factor GATA-1, subunit A"/>
    <property type="match status" value="1"/>
</dbReference>
<feature type="compositionally biased region" description="Basic residues" evidence="2">
    <location>
        <begin position="443"/>
        <end position="458"/>
    </location>
</feature>
<dbReference type="Proteomes" id="UP001310890">
    <property type="component" value="Unassembled WGS sequence"/>
</dbReference>
<dbReference type="CDD" id="cd00202">
    <property type="entry name" value="ZnF_GATA"/>
    <property type="match status" value="1"/>
</dbReference>
<dbReference type="SMART" id="SM00717">
    <property type="entry name" value="SANT"/>
    <property type="match status" value="3"/>
</dbReference>
<evidence type="ECO:0000313" key="5">
    <source>
        <dbReference type="EMBL" id="KAK5109823.1"/>
    </source>
</evidence>
<organism evidence="5 6">
    <name type="scientific">Meristemomyces frigidus</name>
    <dbReference type="NCBI Taxonomy" id="1508187"/>
    <lineage>
        <taxon>Eukaryota</taxon>
        <taxon>Fungi</taxon>
        <taxon>Dikarya</taxon>
        <taxon>Ascomycota</taxon>
        <taxon>Pezizomycotina</taxon>
        <taxon>Dothideomycetes</taxon>
        <taxon>Dothideomycetidae</taxon>
        <taxon>Mycosphaerellales</taxon>
        <taxon>Teratosphaeriaceae</taxon>
        <taxon>Meristemomyces</taxon>
    </lineage>
</organism>
<dbReference type="InterPro" id="IPR001005">
    <property type="entry name" value="SANT/Myb"/>
</dbReference>
<dbReference type="SUPFAM" id="SSF55729">
    <property type="entry name" value="Acyl-CoA N-acyltransferases (Nat)"/>
    <property type="match status" value="1"/>
</dbReference>
<evidence type="ECO:0000313" key="6">
    <source>
        <dbReference type="Proteomes" id="UP001310890"/>
    </source>
</evidence>
<feature type="region of interest" description="Disordered" evidence="2">
    <location>
        <begin position="443"/>
        <end position="462"/>
    </location>
</feature>
<dbReference type="Pfam" id="PF00320">
    <property type="entry name" value="GATA"/>
    <property type="match status" value="1"/>
</dbReference>
<dbReference type="GO" id="GO:0005634">
    <property type="term" value="C:nucleus"/>
    <property type="evidence" value="ECO:0007669"/>
    <property type="project" value="InterPro"/>
</dbReference>
<sequence length="1421" mass="156336">MANGSEDQDDLDFNSDEDSNVDLLRDRRANDKRLKGRLEHIFEKYSRDFSTIGDEIDIETGEILLDNGHVRGMQHETDLGQIEGSLGLVGGFATQEAECCLEAKDLERDAMQKLDDSIGSQPTGLDNRKRKVDSRLTAELTAEDLTRNYSELPACKRRQEDGTQALPRLNPVSFSLSPLPSQGEIRQSLWTPVNPPKPARRKCPQDGARDVKVLPSVLHRDDPDSQGAADARDNAAVSDLLLRECAHCYIKATTAWRRGPDGTFLCNACGMYWYRHDHMRPLRSLVAEQASVHEAAVGDEPYQAGLSHTLSTPKYRNGSFTTEEDALIIKLKEIDQLPWERIGHFFPGRSYYGVQCRYSKKLSNQICEGRTALVNQGFNFIQHAKIGVAQSSNKGQDQSPVQLHEEHDPSCRAVVDQLPDDFPGPPKYPSNTMLAVVTEAPRPRRRKPLKAPQHHQKTYSKEEDERLIRLREIDKLPWEILAQEFPQRTWLALQKRYVRTLARRHQAMCDGGDDPYTHLFLERDDEDSVQMGPAGRQSMSNVLKQRREEDVALMKMKDDDGLTFEEIAGVLPGRTAESLAVRHAHVTEVSGMMNMRTPTSPHVVMEQVHTARAEDVVPKRLNGGLVSTADAETMTFATDPALMGPSCSASSILVGEHSTSSAFEMETRHHDVLHPTESDDFFKAAQSSPSFVAKTLLASHMMATDGPVTPRAVTTSLTPLVAEKEYNEAEHNRIAELRNSNLDWESIAAEAPGRTAASIASYWAQHCKDKALQSITPINPKPRARSSNTLLRQALYHGAKGKADGGKRMMGTPDLSANTHSSPMNLFTTFLRSAPDICEPTNTDDVVFDLAKLAAPSQGSSPQVSPSSTNVADEGIGCAVAMLSQGLVSCSQVAHRRTSGCTSTLRSSPLAYIAPNGMPMSPAPGASGPTLTVSNDTAKLPGHGDNSEDANDANSVRKDNEPEPWQTRTESSALGSLSMSTDPLIQALATPSPVCHNKTIYFGQWTRGFGATRNADIDYAPESSSPRAQDEMDDLTVTSSPTTDERGSSIIHNSPLTDQAGYQVILSALDCLRPYLPYSLPLYRRLQFGRFFETSCIISNLHRDDIRVAGLDLDEGNVLSGRNDVLQRPWVMAFVDRGCRPETEAWVFGTWEVPDGAGSAGLAGKDEGVAALMAGVVKACKALPISVSIHQGQTTHHSMVNTTGSTLSDYASHASNPNIMLAGAIHERTIPYLQALGVVPTEYKTSLEPNHTFVFDVATMPAPPPLPKGLYWGEPRPEHFALVRSRTAIPRQERTMMLLPRLAIFSSDNENNTTTASQSLGPAPIAWAFVGLDGSLTTLHVESAWRRHGLAKSLTTKLFREFMDGFWEKDSTEKKWAHGYVMVGNEASAGMCRSLGGRSRWECFWVRIDLSAVDKTDPHLG</sequence>
<dbReference type="SUPFAM" id="SSF46689">
    <property type="entry name" value="Homeodomain-like"/>
    <property type="match status" value="2"/>
</dbReference>
<keyword evidence="1" id="KW-0863">Zinc-finger</keyword>
<dbReference type="PANTHER" id="PTHR15992">
    <property type="entry name" value="HOLLIDAY JUNCTION RECOGNITION PROTEIN"/>
    <property type="match status" value="1"/>
</dbReference>
<dbReference type="SUPFAM" id="SSF57716">
    <property type="entry name" value="Glucocorticoid receptor-like (DNA-binding domain)"/>
    <property type="match status" value="1"/>
</dbReference>
<accession>A0AAN7TBK5</accession>
<feature type="region of interest" description="Disordered" evidence="2">
    <location>
        <begin position="913"/>
        <end position="976"/>
    </location>
</feature>
<evidence type="ECO:0000256" key="1">
    <source>
        <dbReference type="PROSITE-ProRule" id="PRU00094"/>
    </source>
</evidence>
<dbReference type="InterPro" id="IPR013088">
    <property type="entry name" value="Znf_NHR/GATA"/>
</dbReference>
<dbReference type="PANTHER" id="PTHR15992:SF5">
    <property type="entry name" value="HOLLIDAY JUNCTION RECOGNITION PROTEIN"/>
    <property type="match status" value="1"/>
</dbReference>
<gene>
    <name evidence="5" type="ORF">LTR62_006556</name>
</gene>
<dbReference type="Gene3D" id="3.40.630.30">
    <property type="match status" value="1"/>
</dbReference>
<feature type="compositionally biased region" description="Polar residues" evidence="2">
    <location>
        <begin position="966"/>
        <end position="976"/>
    </location>
</feature>
<dbReference type="InterPro" id="IPR016181">
    <property type="entry name" value="Acyl_CoA_acyltransferase"/>
</dbReference>
<evidence type="ECO:0000259" key="3">
    <source>
        <dbReference type="PROSITE" id="PS50090"/>
    </source>
</evidence>
<keyword evidence="1" id="KW-0862">Zinc</keyword>
<dbReference type="InterPro" id="IPR018465">
    <property type="entry name" value="Scm3/HJURP"/>
</dbReference>
<evidence type="ECO:0000256" key="2">
    <source>
        <dbReference type="SAM" id="MobiDB-lite"/>
    </source>
</evidence>
<dbReference type="PROSITE" id="PS50090">
    <property type="entry name" value="MYB_LIKE"/>
    <property type="match status" value="2"/>
</dbReference>
<dbReference type="SMART" id="SM00401">
    <property type="entry name" value="ZnF_GATA"/>
    <property type="match status" value="1"/>
</dbReference>
<proteinExistence type="predicted"/>
<dbReference type="PROSITE" id="PS50114">
    <property type="entry name" value="GATA_ZN_FINGER_2"/>
    <property type="match status" value="1"/>
</dbReference>
<protein>
    <submittedName>
        <fullName evidence="5">Uncharacterized protein</fullName>
    </submittedName>
</protein>
<dbReference type="InterPro" id="IPR000679">
    <property type="entry name" value="Znf_GATA"/>
</dbReference>
<dbReference type="CDD" id="cd00167">
    <property type="entry name" value="SANT"/>
    <property type="match status" value="3"/>
</dbReference>
<keyword evidence="1" id="KW-0479">Metal-binding</keyword>
<comment type="caution">
    <text evidence="5">The sequence shown here is derived from an EMBL/GenBank/DDBJ whole genome shotgun (WGS) entry which is preliminary data.</text>
</comment>
<dbReference type="GO" id="GO:0008270">
    <property type="term" value="F:zinc ion binding"/>
    <property type="evidence" value="ECO:0007669"/>
    <property type="project" value="UniProtKB-KW"/>
</dbReference>
<feature type="domain" description="GATA-type" evidence="4">
    <location>
        <begin position="243"/>
        <end position="282"/>
    </location>
</feature>
<name>A0AAN7TBK5_9PEZI</name>
<dbReference type="Pfam" id="PF10384">
    <property type="entry name" value="Scm3"/>
    <property type="match status" value="1"/>
</dbReference>
<feature type="domain" description="Myb-like" evidence="3">
    <location>
        <begin position="312"/>
        <end position="362"/>
    </location>
</feature>
<dbReference type="EMBL" id="JAVRRL010000058">
    <property type="protein sequence ID" value="KAK5109823.1"/>
    <property type="molecule type" value="Genomic_DNA"/>
</dbReference>
<dbReference type="GO" id="GO:0042393">
    <property type="term" value="F:histone binding"/>
    <property type="evidence" value="ECO:0007669"/>
    <property type="project" value="InterPro"/>
</dbReference>
<dbReference type="InterPro" id="IPR009057">
    <property type="entry name" value="Homeodomain-like_sf"/>
</dbReference>
<dbReference type="GO" id="GO:0006355">
    <property type="term" value="P:regulation of DNA-templated transcription"/>
    <property type="evidence" value="ECO:0007669"/>
    <property type="project" value="InterPro"/>
</dbReference>
<reference evidence="5" key="1">
    <citation type="submission" date="2023-08" db="EMBL/GenBank/DDBJ databases">
        <title>Black Yeasts Isolated from many extreme environments.</title>
        <authorList>
            <person name="Coleine C."/>
            <person name="Stajich J.E."/>
            <person name="Selbmann L."/>
        </authorList>
    </citation>
    <scope>NUCLEOTIDE SEQUENCE</scope>
    <source>
        <strain evidence="5">CCFEE 5401</strain>
    </source>
</reference>
<dbReference type="InterPro" id="IPR009072">
    <property type="entry name" value="Histone-fold"/>
</dbReference>
<feature type="region of interest" description="Disordered" evidence="2">
    <location>
        <begin position="1016"/>
        <end position="1052"/>
    </location>
</feature>
<feature type="domain" description="Myb-like" evidence="3">
    <location>
        <begin position="451"/>
        <end position="501"/>
    </location>
</feature>
<dbReference type="Gene3D" id="1.10.20.10">
    <property type="entry name" value="Histone, subunit A"/>
    <property type="match status" value="1"/>
</dbReference>
<dbReference type="GO" id="GO:0046982">
    <property type="term" value="F:protein heterodimerization activity"/>
    <property type="evidence" value="ECO:0007669"/>
    <property type="project" value="InterPro"/>
</dbReference>
<dbReference type="GO" id="GO:0043565">
    <property type="term" value="F:sequence-specific DNA binding"/>
    <property type="evidence" value="ECO:0007669"/>
    <property type="project" value="InterPro"/>
</dbReference>
<dbReference type="PROSITE" id="PS00344">
    <property type="entry name" value="GATA_ZN_FINGER_1"/>
    <property type="match status" value="1"/>
</dbReference>